<keyword evidence="2" id="KW-0732">Signal</keyword>
<feature type="signal peptide" evidence="2">
    <location>
        <begin position="1"/>
        <end position="22"/>
    </location>
</feature>
<dbReference type="AlphaFoldDB" id="A0A0E9Q1B6"/>
<organism evidence="3">
    <name type="scientific">Anguilla anguilla</name>
    <name type="common">European freshwater eel</name>
    <name type="synonym">Muraena anguilla</name>
    <dbReference type="NCBI Taxonomy" id="7936"/>
    <lineage>
        <taxon>Eukaryota</taxon>
        <taxon>Metazoa</taxon>
        <taxon>Chordata</taxon>
        <taxon>Craniata</taxon>
        <taxon>Vertebrata</taxon>
        <taxon>Euteleostomi</taxon>
        <taxon>Actinopterygii</taxon>
        <taxon>Neopterygii</taxon>
        <taxon>Teleostei</taxon>
        <taxon>Anguilliformes</taxon>
        <taxon>Anguillidae</taxon>
        <taxon>Anguilla</taxon>
    </lineage>
</organism>
<accession>A0A0E9Q1B6</accession>
<keyword evidence="1" id="KW-0812">Transmembrane</keyword>
<keyword evidence="1" id="KW-1133">Transmembrane helix</keyword>
<dbReference type="EMBL" id="GBXM01097886">
    <property type="protein sequence ID" value="JAH10691.1"/>
    <property type="molecule type" value="Transcribed_RNA"/>
</dbReference>
<evidence type="ECO:0000256" key="2">
    <source>
        <dbReference type="SAM" id="SignalP"/>
    </source>
</evidence>
<evidence type="ECO:0000256" key="1">
    <source>
        <dbReference type="SAM" id="Phobius"/>
    </source>
</evidence>
<proteinExistence type="predicted"/>
<keyword evidence="1" id="KW-0472">Membrane</keyword>
<sequence length="63" mass="6706">MSNCHSGILAAWSILLLSLCFALIFPAPLGDPTEVLFPEGIVALVGIVAGVLEQQLFIQVLQK</sequence>
<evidence type="ECO:0000313" key="3">
    <source>
        <dbReference type="EMBL" id="JAH10691.1"/>
    </source>
</evidence>
<feature type="transmembrane region" description="Helical" evidence="1">
    <location>
        <begin position="41"/>
        <end position="61"/>
    </location>
</feature>
<name>A0A0E9Q1B6_ANGAN</name>
<protein>
    <submittedName>
        <fullName evidence="3">Uncharacterized protein</fullName>
    </submittedName>
</protein>
<reference evidence="3" key="2">
    <citation type="journal article" date="2015" name="Fish Shellfish Immunol.">
        <title>Early steps in the European eel (Anguilla anguilla)-Vibrio vulnificus interaction in the gills: Role of the RtxA13 toxin.</title>
        <authorList>
            <person name="Callol A."/>
            <person name="Pajuelo D."/>
            <person name="Ebbesson L."/>
            <person name="Teles M."/>
            <person name="MacKenzie S."/>
            <person name="Amaro C."/>
        </authorList>
    </citation>
    <scope>NUCLEOTIDE SEQUENCE</scope>
</reference>
<feature type="chain" id="PRO_5002430927" evidence="2">
    <location>
        <begin position="23"/>
        <end position="63"/>
    </location>
</feature>
<reference evidence="3" key="1">
    <citation type="submission" date="2014-11" db="EMBL/GenBank/DDBJ databases">
        <authorList>
            <person name="Amaro Gonzalez C."/>
        </authorList>
    </citation>
    <scope>NUCLEOTIDE SEQUENCE</scope>
</reference>